<name>A0A4Y4EVF3_9GAMM</name>
<feature type="chain" id="PRO_5021407619" description="LPS-assembly lipoprotein LptE" evidence="7">
    <location>
        <begin position="21"/>
        <end position="163"/>
    </location>
</feature>
<keyword evidence="5 6" id="KW-0449">Lipoprotein</keyword>
<dbReference type="HAMAP" id="MF_01186">
    <property type="entry name" value="LPS_assembly_LptE"/>
    <property type="match status" value="1"/>
</dbReference>
<feature type="signal peptide" evidence="7">
    <location>
        <begin position="1"/>
        <end position="20"/>
    </location>
</feature>
<keyword evidence="3 6" id="KW-0564">Palmitate</keyword>
<evidence type="ECO:0000256" key="2">
    <source>
        <dbReference type="ARBA" id="ARBA00023136"/>
    </source>
</evidence>
<comment type="subcellular location">
    <subcellularLocation>
        <location evidence="6">Cell outer membrane</location>
        <topology evidence="6">Lipid-anchor</topology>
    </subcellularLocation>
</comment>
<dbReference type="GO" id="GO:0015920">
    <property type="term" value="P:lipopolysaccharide transport"/>
    <property type="evidence" value="ECO:0007669"/>
    <property type="project" value="TreeGrafter"/>
</dbReference>
<sequence>MHRRSLLRFSLAAGASLALAGCGFQLRGLGSDALPFAELDLAGPNDAFTRLVRERLTAAGVAVGDAAPLRLNLGRETFHEQRLSVLNSGYQEYDMTLKVSYSVQRSADDAYRLAEQQLEVQERFSISSDNLLAADDRRDEVRQRLRETAVEQLFHRLHVLDDA</sequence>
<proteinExistence type="inferred from homology"/>
<dbReference type="RefSeq" id="WP_141318086.1">
    <property type="nucleotide sequence ID" value="NZ_BJOC01000013.1"/>
</dbReference>
<dbReference type="InterPro" id="IPR007485">
    <property type="entry name" value="LPS_assembly_LptE"/>
</dbReference>
<reference evidence="8 9" key="1">
    <citation type="submission" date="2019-06" db="EMBL/GenBank/DDBJ databases">
        <title>Whole genome shotgun sequence of Halomonas halmophila NBRC 15537.</title>
        <authorList>
            <person name="Hosoyama A."/>
            <person name="Uohara A."/>
            <person name="Ohji S."/>
            <person name="Ichikawa N."/>
        </authorList>
    </citation>
    <scope>NUCLEOTIDE SEQUENCE [LARGE SCALE GENOMIC DNA]</scope>
    <source>
        <strain evidence="8 9">NBRC 15537</strain>
    </source>
</reference>
<comment type="function">
    <text evidence="6">Together with LptD, is involved in the assembly of lipopolysaccharide (LPS) at the surface of the outer membrane. Required for the proper assembly of LptD. Binds LPS and may serve as the LPS recognition site at the outer membrane.</text>
</comment>
<dbReference type="OrthoDB" id="6182244at2"/>
<dbReference type="PANTHER" id="PTHR38098">
    <property type="entry name" value="LPS-ASSEMBLY LIPOPROTEIN LPTE"/>
    <property type="match status" value="1"/>
</dbReference>
<keyword evidence="9" id="KW-1185">Reference proteome</keyword>
<comment type="caution">
    <text evidence="8">The sequence shown here is derived from an EMBL/GenBank/DDBJ whole genome shotgun (WGS) entry which is preliminary data.</text>
</comment>
<evidence type="ECO:0000313" key="8">
    <source>
        <dbReference type="EMBL" id="GED21872.1"/>
    </source>
</evidence>
<dbReference type="GO" id="GO:0001530">
    <property type="term" value="F:lipopolysaccharide binding"/>
    <property type="evidence" value="ECO:0007669"/>
    <property type="project" value="TreeGrafter"/>
</dbReference>
<dbReference type="GO" id="GO:0009279">
    <property type="term" value="C:cell outer membrane"/>
    <property type="evidence" value="ECO:0007669"/>
    <property type="project" value="UniProtKB-SubCell"/>
</dbReference>
<evidence type="ECO:0000256" key="7">
    <source>
        <dbReference type="SAM" id="SignalP"/>
    </source>
</evidence>
<dbReference type="Proteomes" id="UP000319812">
    <property type="component" value="Unassembled WGS sequence"/>
</dbReference>
<dbReference type="Pfam" id="PF04390">
    <property type="entry name" value="LptE"/>
    <property type="match status" value="1"/>
</dbReference>
<dbReference type="GO" id="GO:0043165">
    <property type="term" value="P:Gram-negative-bacterium-type cell outer membrane assembly"/>
    <property type="evidence" value="ECO:0007669"/>
    <property type="project" value="UniProtKB-UniRule"/>
</dbReference>
<comment type="subunit">
    <text evidence="6">Component of the lipopolysaccharide transport and assembly complex. Interacts with LptD.</text>
</comment>
<evidence type="ECO:0000256" key="6">
    <source>
        <dbReference type="HAMAP-Rule" id="MF_01186"/>
    </source>
</evidence>
<comment type="similarity">
    <text evidence="6">Belongs to the LptE lipoprotein family.</text>
</comment>
<dbReference type="AlphaFoldDB" id="A0A4Y4EVF3"/>
<dbReference type="PROSITE" id="PS51257">
    <property type="entry name" value="PROKAR_LIPOPROTEIN"/>
    <property type="match status" value="1"/>
</dbReference>
<accession>A0A4Y4EVF3</accession>
<gene>
    <name evidence="6" type="primary">lptE</name>
    <name evidence="8" type="ORF">HHA01_08490</name>
</gene>
<keyword evidence="4 6" id="KW-0998">Cell outer membrane</keyword>
<dbReference type="PANTHER" id="PTHR38098:SF1">
    <property type="entry name" value="LPS-ASSEMBLY LIPOPROTEIN LPTE"/>
    <property type="match status" value="1"/>
</dbReference>
<evidence type="ECO:0000256" key="5">
    <source>
        <dbReference type="ARBA" id="ARBA00023288"/>
    </source>
</evidence>
<dbReference type="GO" id="GO:1990351">
    <property type="term" value="C:transporter complex"/>
    <property type="evidence" value="ECO:0007669"/>
    <property type="project" value="TreeGrafter"/>
</dbReference>
<protein>
    <recommendedName>
        <fullName evidence="6">LPS-assembly lipoprotein LptE</fullName>
    </recommendedName>
</protein>
<keyword evidence="1 6" id="KW-0732">Signal</keyword>
<dbReference type="Gene3D" id="3.30.160.150">
    <property type="entry name" value="Lipoprotein like domain"/>
    <property type="match status" value="1"/>
</dbReference>
<organism evidence="8 9">
    <name type="scientific">Halomonas halmophila</name>
    <dbReference type="NCBI Taxonomy" id="252"/>
    <lineage>
        <taxon>Bacteria</taxon>
        <taxon>Pseudomonadati</taxon>
        <taxon>Pseudomonadota</taxon>
        <taxon>Gammaproteobacteria</taxon>
        <taxon>Oceanospirillales</taxon>
        <taxon>Halomonadaceae</taxon>
        <taxon>Halomonas</taxon>
    </lineage>
</organism>
<dbReference type="EMBL" id="BJOC01000013">
    <property type="protein sequence ID" value="GED21872.1"/>
    <property type="molecule type" value="Genomic_DNA"/>
</dbReference>
<evidence type="ECO:0000256" key="4">
    <source>
        <dbReference type="ARBA" id="ARBA00023237"/>
    </source>
</evidence>
<evidence type="ECO:0000256" key="3">
    <source>
        <dbReference type="ARBA" id="ARBA00023139"/>
    </source>
</evidence>
<evidence type="ECO:0000256" key="1">
    <source>
        <dbReference type="ARBA" id="ARBA00022729"/>
    </source>
</evidence>
<keyword evidence="2 6" id="KW-0472">Membrane</keyword>
<evidence type="ECO:0000313" key="9">
    <source>
        <dbReference type="Proteomes" id="UP000319812"/>
    </source>
</evidence>